<dbReference type="InterPro" id="IPR013760">
    <property type="entry name" value="Topo_IIA-like_dom_sf"/>
</dbReference>
<keyword evidence="9" id="KW-0238">DNA-binding</keyword>
<dbReference type="InterPro" id="IPR034160">
    <property type="entry name" value="TOPRIM_GyrB"/>
</dbReference>
<name>A0A4Y8ZUZ9_9SPHN</name>
<organism evidence="14 15">
    <name type="scientific">Sphingomonas parva</name>
    <dbReference type="NCBI Taxonomy" id="2555898"/>
    <lineage>
        <taxon>Bacteria</taxon>
        <taxon>Pseudomonadati</taxon>
        <taxon>Pseudomonadota</taxon>
        <taxon>Alphaproteobacteria</taxon>
        <taxon>Sphingomonadales</taxon>
        <taxon>Sphingomonadaceae</taxon>
        <taxon>Sphingomonas</taxon>
    </lineage>
</organism>
<feature type="binding site" evidence="11">
    <location>
        <position position="510"/>
    </location>
    <ligand>
        <name>Mg(2+)</name>
        <dbReference type="ChEBI" id="CHEBI:18420"/>
        <label>1</label>
        <note>catalytic</note>
    </ligand>
</feature>
<dbReference type="CDD" id="cd00822">
    <property type="entry name" value="TopoII_Trans_DNA_gyrase"/>
    <property type="match status" value="1"/>
</dbReference>
<evidence type="ECO:0000256" key="9">
    <source>
        <dbReference type="ARBA" id="ARBA00023125"/>
    </source>
</evidence>
<feature type="binding site" evidence="11">
    <location>
        <position position="510"/>
    </location>
    <ligand>
        <name>Mg(2+)</name>
        <dbReference type="ChEBI" id="CHEBI:18420"/>
        <label>2</label>
    </ligand>
</feature>
<evidence type="ECO:0000256" key="6">
    <source>
        <dbReference type="ARBA" id="ARBA00022840"/>
    </source>
</evidence>
<feature type="site" description="Interaction with DNA" evidence="11">
    <location>
        <position position="464"/>
    </location>
</feature>
<dbReference type="PROSITE" id="PS50880">
    <property type="entry name" value="TOPRIM"/>
    <property type="match status" value="1"/>
</dbReference>
<keyword evidence="7 11" id="KW-0460">Magnesium</keyword>
<evidence type="ECO:0000256" key="2">
    <source>
        <dbReference type="ARBA" id="ARBA00010708"/>
    </source>
</evidence>
<dbReference type="InterPro" id="IPR006171">
    <property type="entry name" value="TOPRIM_dom"/>
</dbReference>
<feature type="binding site" evidence="11">
    <location>
        <position position="436"/>
    </location>
    <ligand>
        <name>Mg(2+)</name>
        <dbReference type="ChEBI" id="CHEBI:18420"/>
        <label>1</label>
        <note>catalytic</note>
    </ligand>
</feature>
<dbReference type="Proteomes" id="UP000298213">
    <property type="component" value="Unassembled WGS sequence"/>
</dbReference>
<reference evidence="14 15" key="1">
    <citation type="submission" date="2019-03" db="EMBL/GenBank/DDBJ databases">
        <title>Genome sequence of Sphingomonas sp. 17J27-24.</title>
        <authorList>
            <person name="Kim M."/>
            <person name="Maeng S."/>
            <person name="Sathiyaraj S."/>
        </authorList>
    </citation>
    <scope>NUCLEOTIDE SEQUENCE [LARGE SCALE GENOMIC DNA]</scope>
    <source>
        <strain evidence="14 15">17J27-24</strain>
    </source>
</reference>
<evidence type="ECO:0000256" key="1">
    <source>
        <dbReference type="ARBA" id="ARBA00000185"/>
    </source>
</evidence>
<evidence type="ECO:0000313" key="15">
    <source>
        <dbReference type="Proteomes" id="UP000298213"/>
    </source>
</evidence>
<keyword evidence="15" id="KW-1185">Reference proteome</keyword>
<dbReference type="NCBIfam" id="TIGR01059">
    <property type="entry name" value="gyrB"/>
    <property type="match status" value="1"/>
</dbReference>
<dbReference type="InterPro" id="IPR000565">
    <property type="entry name" value="Topo_IIA_B"/>
</dbReference>
<dbReference type="FunFam" id="3.30.230.10:FF:000005">
    <property type="entry name" value="DNA gyrase subunit B"/>
    <property type="match status" value="1"/>
</dbReference>
<dbReference type="OrthoDB" id="9802808at2"/>
<dbReference type="GO" id="GO:0003677">
    <property type="term" value="F:DNA binding"/>
    <property type="evidence" value="ECO:0007669"/>
    <property type="project" value="UniProtKB-KW"/>
</dbReference>
<dbReference type="NCBIfam" id="NF011501">
    <property type="entry name" value="PRK14939.1"/>
    <property type="match status" value="1"/>
</dbReference>
<keyword evidence="6 11" id="KW-0067">ATP-binding</keyword>
<evidence type="ECO:0000256" key="5">
    <source>
        <dbReference type="ARBA" id="ARBA00022741"/>
    </source>
</evidence>
<dbReference type="GO" id="GO:0006265">
    <property type="term" value="P:DNA topological change"/>
    <property type="evidence" value="ECO:0007669"/>
    <property type="project" value="UniProtKB-UniRule"/>
</dbReference>
<dbReference type="PROSITE" id="PS00177">
    <property type="entry name" value="TOPOISOMERASE_II"/>
    <property type="match status" value="1"/>
</dbReference>
<dbReference type="SUPFAM" id="SSF56719">
    <property type="entry name" value="Type II DNA topoisomerase"/>
    <property type="match status" value="1"/>
</dbReference>
<dbReference type="RefSeq" id="WP_135083627.1">
    <property type="nucleotide sequence ID" value="NZ_SPDV01000003.1"/>
</dbReference>
<dbReference type="PRINTS" id="PR00418">
    <property type="entry name" value="TPI2FAMILY"/>
</dbReference>
<dbReference type="GO" id="GO:0005694">
    <property type="term" value="C:chromosome"/>
    <property type="evidence" value="ECO:0007669"/>
    <property type="project" value="InterPro"/>
</dbReference>
<dbReference type="EC" id="5.6.2.2" evidence="11"/>
<proteinExistence type="inferred from homology"/>
<dbReference type="InterPro" id="IPR014721">
    <property type="entry name" value="Ribsml_uS5_D2-typ_fold_subgr"/>
</dbReference>
<dbReference type="FunFam" id="3.30.565.10:FF:000002">
    <property type="entry name" value="DNA gyrase subunit B"/>
    <property type="match status" value="1"/>
</dbReference>
<evidence type="ECO:0000256" key="4">
    <source>
        <dbReference type="ARBA" id="ARBA00022723"/>
    </source>
</evidence>
<feature type="region of interest" description="Disordered" evidence="12">
    <location>
        <begin position="714"/>
        <end position="744"/>
    </location>
</feature>
<dbReference type="HAMAP" id="MF_01898">
    <property type="entry name" value="GyrB"/>
    <property type="match status" value="1"/>
</dbReference>
<dbReference type="Gene3D" id="3.30.230.10">
    <property type="match status" value="1"/>
</dbReference>
<evidence type="ECO:0000256" key="11">
    <source>
        <dbReference type="HAMAP-Rule" id="MF_01898"/>
    </source>
</evidence>
<dbReference type="SMART" id="SM00433">
    <property type="entry name" value="TOP2c"/>
    <property type="match status" value="1"/>
</dbReference>
<keyword evidence="4 11" id="KW-0479">Metal-binding</keyword>
<dbReference type="InterPro" id="IPR036890">
    <property type="entry name" value="HATPase_C_sf"/>
</dbReference>
<dbReference type="Pfam" id="PF01751">
    <property type="entry name" value="Toprim"/>
    <property type="match status" value="1"/>
</dbReference>
<comment type="subcellular location">
    <subcellularLocation>
        <location evidence="11">Cytoplasm</location>
    </subcellularLocation>
</comment>
<dbReference type="SMART" id="SM00387">
    <property type="entry name" value="HATPase_c"/>
    <property type="match status" value="1"/>
</dbReference>
<feature type="domain" description="Toprim" evidence="13">
    <location>
        <begin position="430"/>
        <end position="545"/>
    </location>
</feature>
<dbReference type="CDD" id="cd03366">
    <property type="entry name" value="TOPRIM_TopoIIA_GyrB"/>
    <property type="match status" value="1"/>
</dbReference>
<evidence type="ECO:0000256" key="12">
    <source>
        <dbReference type="SAM" id="MobiDB-lite"/>
    </source>
</evidence>
<evidence type="ECO:0000256" key="10">
    <source>
        <dbReference type="ARBA" id="ARBA00023235"/>
    </source>
</evidence>
<dbReference type="PANTHER" id="PTHR45866:SF1">
    <property type="entry name" value="DNA GYRASE SUBUNIT B, MITOCHONDRIAL"/>
    <property type="match status" value="1"/>
</dbReference>
<dbReference type="GO" id="GO:0046872">
    <property type="term" value="F:metal ion binding"/>
    <property type="evidence" value="ECO:0007669"/>
    <property type="project" value="UniProtKB-KW"/>
</dbReference>
<dbReference type="GO" id="GO:0003918">
    <property type="term" value="F:DNA topoisomerase type II (double strand cut, ATP-hydrolyzing) activity"/>
    <property type="evidence" value="ECO:0007669"/>
    <property type="project" value="UniProtKB-UniRule"/>
</dbReference>
<evidence type="ECO:0000259" key="13">
    <source>
        <dbReference type="PROSITE" id="PS50880"/>
    </source>
</evidence>
<dbReference type="InterPro" id="IPR002288">
    <property type="entry name" value="DNA_gyrase_B_C"/>
</dbReference>
<dbReference type="AlphaFoldDB" id="A0A4Y8ZUZ9"/>
<dbReference type="Pfam" id="PF02518">
    <property type="entry name" value="HATPase_c"/>
    <property type="match status" value="1"/>
</dbReference>
<comment type="catalytic activity">
    <reaction evidence="1 11">
        <text>ATP-dependent breakage, passage and rejoining of double-stranded DNA.</text>
        <dbReference type="EC" id="5.6.2.2"/>
    </reaction>
</comment>
<keyword evidence="3 11" id="KW-0963">Cytoplasm</keyword>
<dbReference type="PRINTS" id="PR01159">
    <property type="entry name" value="DNAGYRASEB"/>
</dbReference>
<keyword evidence="10 11" id="KW-0413">Isomerase</keyword>
<dbReference type="Gene3D" id="3.30.565.10">
    <property type="entry name" value="Histidine kinase-like ATPase, C-terminal domain"/>
    <property type="match status" value="1"/>
</dbReference>
<dbReference type="Gene3D" id="3.40.50.670">
    <property type="match status" value="2"/>
</dbReference>
<dbReference type="InterPro" id="IPR011557">
    <property type="entry name" value="GyrB"/>
</dbReference>
<comment type="cofactor">
    <cofactor evidence="11">
        <name>Mg(2+)</name>
        <dbReference type="ChEBI" id="CHEBI:18420"/>
    </cofactor>
    <cofactor evidence="11">
        <name>Mn(2+)</name>
        <dbReference type="ChEBI" id="CHEBI:29035"/>
    </cofactor>
    <cofactor evidence="11">
        <name>Ca(2+)</name>
        <dbReference type="ChEBI" id="CHEBI:29108"/>
    </cofactor>
    <text evidence="11">Binds two Mg(2+) per subunit. The magnesium ions form salt bridges with both the protein and the DNA. Can also accept other divalent metal cations, such as Mn(2+) or Ca(2+).</text>
</comment>
<dbReference type="Pfam" id="PF00986">
    <property type="entry name" value="DNA_gyraseB_C"/>
    <property type="match status" value="1"/>
</dbReference>
<evidence type="ECO:0000256" key="8">
    <source>
        <dbReference type="ARBA" id="ARBA00023029"/>
    </source>
</evidence>
<sequence length="835" mass="92088">MATSPSENSYGADSIKVLKGLDAVRKRPGMYIGDTDDGSGLHHMVFEVSDNAIDEALAGHCDLIRVTLNPDGSVSVEDNGRGIPTGIHPEEGVSAAEVIMTQLHAGGKFENTSDDNAYKVSGGLHGVGVSVVNALSEWLELTIWRDGEEHWMRFRHGDAEAPLKVNGPAPEGKKGTKVTFLASPETFKITEFDWDKLEHRFRELAFLNSGVRLILTDARHEEEKAVELFYEGGIAAFVRYLDRAKTALIPDPISVTGQRDDIGIDVALEWNDSYYEQVLCFTNNIPQRDGGTHLAAFRAALTRTLNAYADKSGALKKEKVSLTGDDMREGLTAIVSVKLPDPKFSSQTKDKLVSSEVRQPLESLMADKMAEWLEENPAHARTIIQKIIDAAAAREAARKARELTRRKGVMDIASLPGKLADCQERDPAKSELFLVEGDSAGGSAKQGRDRNTQAILPLKGKILNVERARFDRMLSSKEVGTLIQAMGTGIGRDDFNIEKLRYHKIVIMTDADVDGAHIRTLLLTFFYRQMPEIIERGHLFIAQPPLYKITKGRSEVYVKDDAKLDDYLVDAGIGTMLLETREGPRSGDDLRSLAEHARRVRTLMRYVPRRYDPAIIEALALVGALDPMLSAEQRTQAVARAAAWLQRGDEESTWTGEMGADGDFVLRRLWRGVTDHHVVDHKFIASAEARKLHGLAAEQAATYEESSRLVSLKAAAAAESQEENTPGAELDNVPSADRAPDTRGVLVRRPTELLEAILAAGRKGMAIQRYKGLGEMNADQLWETTLDPANRSLLKVEVAQADVADEIFTRLMGDVVEPRRDFIQENALNVANLDV</sequence>
<dbReference type="CDD" id="cd16928">
    <property type="entry name" value="HATPase_GyrB-like"/>
    <property type="match status" value="1"/>
</dbReference>
<comment type="function">
    <text evidence="11">A type II topoisomerase that negatively supercoils closed circular double-stranded (ds) DNA in an ATP-dependent manner to modulate DNA topology and maintain chromosomes in an underwound state. Negative supercoiling favors strand separation, and DNA replication, transcription, recombination and repair, all of which involve strand separation. Also able to catalyze the interconversion of other topological isomers of dsDNA rings, including catenanes and knotted rings. Type II topoisomerases break and join 2 DNA strands simultaneously in an ATP-dependent manner.</text>
</comment>
<comment type="miscellaneous">
    <text evidence="11">Few gyrases are as efficient as E.coli at forming negative supercoils. Not all organisms have 2 type II topoisomerases; in organisms with a single type II topoisomerase this enzyme also has to decatenate newly replicated chromosomes.</text>
</comment>
<evidence type="ECO:0000256" key="7">
    <source>
        <dbReference type="ARBA" id="ARBA00022842"/>
    </source>
</evidence>
<dbReference type="InterPro" id="IPR020568">
    <property type="entry name" value="Ribosomal_Su5_D2-typ_SF"/>
</dbReference>
<keyword evidence="5 11" id="KW-0547">Nucleotide-binding</keyword>
<gene>
    <name evidence="11 14" type="primary">gyrB</name>
    <name evidence="14" type="ORF">E2493_03190</name>
</gene>
<protein>
    <recommendedName>
        <fullName evidence="11">DNA gyrase subunit B</fullName>
        <ecNumber evidence="11">5.6.2.2</ecNumber>
    </recommendedName>
</protein>
<feature type="binding site" evidence="11">
    <location>
        <position position="512"/>
    </location>
    <ligand>
        <name>Mg(2+)</name>
        <dbReference type="ChEBI" id="CHEBI:18420"/>
        <label>2</label>
    </ligand>
</feature>
<dbReference type="GO" id="GO:0005524">
    <property type="term" value="F:ATP binding"/>
    <property type="evidence" value="ECO:0007669"/>
    <property type="project" value="UniProtKB-UniRule"/>
</dbReference>
<comment type="caution">
    <text evidence="14">The sequence shown here is derived from an EMBL/GenBank/DDBJ whole genome shotgun (WGS) entry which is preliminary data.</text>
</comment>
<feature type="site" description="Interaction with DNA" evidence="11">
    <location>
        <position position="461"/>
    </location>
</feature>
<dbReference type="InterPro" id="IPR018522">
    <property type="entry name" value="TopoIIA_CS"/>
</dbReference>
<keyword evidence="8 11" id="KW-0799">Topoisomerase</keyword>
<dbReference type="InterPro" id="IPR003594">
    <property type="entry name" value="HATPase_dom"/>
</dbReference>
<accession>A0A4Y8ZUZ9</accession>
<dbReference type="SUPFAM" id="SSF54211">
    <property type="entry name" value="Ribosomal protein S5 domain 2-like"/>
    <property type="match status" value="1"/>
</dbReference>
<dbReference type="FunFam" id="3.40.50.670:FF:000007">
    <property type="entry name" value="DNA gyrase subunit B"/>
    <property type="match status" value="1"/>
</dbReference>
<dbReference type="PANTHER" id="PTHR45866">
    <property type="entry name" value="DNA GYRASE/TOPOISOMERASE SUBUNIT B"/>
    <property type="match status" value="1"/>
</dbReference>
<evidence type="ECO:0000313" key="14">
    <source>
        <dbReference type="EMBL" id="TFI59848.1"/>
    </source>
</evidence>
<evidence type="ECO:0000256" key="3">
    <source>
        <dbReference type="ARBA" id="ARBA00022490"/>
    </source>
</evidence>
<dbReference type="GO" id="GO:0006261">
    <property type="term" value="P:DNA-templated DNA replication"/>
    <property type="evidence" value="ECO:0007669"/>
    <property type="project" value="UniProtKB-UniRule"/>
</dbReference>
<dbReference type="InterPro" id="IPR001241">
    <property type="entry name" value="Topo_IIA"/>
</dbReference>
<dbReference type="InterPro" id="IPR013506">
    <property type="entry name" value="Topo_IIA_bsu_dom2"/>
</dbReference>
<dbReference type="SUPFAM" id="SSF55874">
    <property type="entry name" value="ATPase domain of HSP90 chaperone/DNA topoisomerase II/histidine kinase"/>
    <property type="match status" value="1"/>
</dbReference>
<comment type="subunit">
    <text evidence="11">Heterotetramer, composed of two GyrA and two GyrB chains. In the heterotetramer, GyrA contains the active site tyrosine that forms a transient covalent intermediate with DNA, while GyrB binds cofactors and catalyzes ATP hydrolysis.</text>
</comment>
<dbReference type="InterPro" id="IPR013759">
    <property type="entry name" value="Topo_IIA_B_C"/>
</dbReference>
<dbReference type="GO" id="GO:0005737">
    <property type="term" value="C:cytoplasm"/>
    <property type="evidence" value="ECO:0007669"/>
    <property type="project" value="UniProtKB-SubCell"/>
</dbReference>
<dbReference type="Pfam" id="PF00204">
    <property type="entry name" value="DNA_gyraseB"/>
    <property type="match status" value="1"/>
</dbReference>
<dbReference type="NCBIfam" id="NF004189">
    <property type="entry name" value="PRK05644.1"/>
    <property type="match status" value="1"/>
</dbReference>
<dbReference type="EMBL" id="SPDV01000003">
    <property type="protein sequence ID" value="TFI59848.1"/>
    <property type="molecule type" value="Genomic_DNA"/>
</dbReference>
<comment type="similarity">
    <text evidence="2 11">Belongs to the type II topoisomerase GyrB family.</text>
</comment>